<organism evidence="1 2">
    <name type="scientific">Plasmopara halstedii</name>
    <name type="common">Downy mildew of sunflower</name>
    <dbReference type="NCBI Taxonomy" id="4781"/>
    <lineage>
        <taxon>Eukaryota</taxon>
        <taxon>Sar</taxon>
        <taxon>Stramenopiles</taxon>
        <taxon>Oomycota</taxon>
        <taxon>Peronosporomycetes</taxon>
        <taxon>Peronosporales</taxon>
        <taxon>Peronosporaceae</taxon>
        <taxon>Plasmopara</taxon>
    </lineage>
</organism>
<dbReference type="Proteomes" id="UP000054928">
    <property type="component" value="Unassembled WGS sequence"/>
</dbReference>
<sequence>MSDKPAVGVMAVLQNKKVRRVDERIVPYSDQRQKTKHKTDVDNCAVLLADDQLERIYGSFMLCSAIKRATEMGMGVRLYTSASCGSGATYFGSRQVLIVAMGSFKDTIMRHRATRYRRFARNLSLSRLTRSGLR</sequence>
<dbReference type="GeneID" id="36398075"/>
<dbReference type="AlphaFoldDB" id="A0A0P1A809"/>
<proteinExistence type="predicted"/>
<accession>A0A0P1A809</accession>
<protein>
    <submittedName>
        <fullName evidence="1">Uncharacterized protein</fullName>
    </submittedName>
</protein>
<keyword evidence="2" id="KW-1185">Reference proteome</keyword>
<name>A0A0P1A809_PLAHL</name>
<evidence type="ECO:0000313" key="1">
    <source>
        <dbReference type="EMBL" id="CEG36471.1"/>
    </source>
</evidence>
<dbReference type="RefSeq" id="XP_024572840.1">
    <property type="nucleotide sequence ID" value="XM_024721178.1"/>
</dbReference>
<reference evidence="2" key="1">
    <citation type="submission" date="2014-09" db="EMBL/GenBank/DDBJ databases">
        <authorList>
            <person name="Sharma Rahul"/>
            <person name="Thines Marco"/>
        </authorList>
    </citation>
    <scope>NUCLEOTIDE SEQUENCE [LARGE SCALE GENOMIC DNA]</scope>
</reference>
<evidence type="ECO:0000313" key="2">
    <source>
        <dbReference type="Proteomes" id="UP000054928"/>
    </source>
</evidence>
<dbReference type="EMBL" id="CCYD01000207">
    <property type="protein sequence ID" value="CEG36471.1"/>
    <property type="molecule type" value="Genomic_DNA"/>
</dbReference>